<dbReference type="Pfam" id="PF02037">
    <property type="entry name" value="SAP"/>
    <property type="match status" value="1"/>
</dbReference>
<feature type="domain" description="SAP" evidence="1">
    <location>
        <begin position="3"/>
        <end position="37"/>
    </location>
</feature>
<dbReference type="Proteomes" id="UP000190306">
    <property type="component" value="Chromosome"/>
</dbReference>
<dbReference type="SMART" id="SM00513">
    <property type="entry name" value="SAP"/>
    <property type="match status" value="1"/>
</dbReference>
<reference evidence="3 5" key="2">
    <citation type="submission" date="2020-03" db="EMBL/GenBank/DDBJ databases">
        <title>Is there a link between lipid content and antibiotic production in Streptomyces?</title>
        <authorList>
            <person name="David M."/>
            <person name="Lejeune C."/>
            <person name="Abreu S."/>
            <person name="Thibessard A."/>
            <person name="Leblond P."/>
            <person name="Chaminade P."/>
            <person name="Virolle M.-J."/>
        </authorList>
    </citation>
    <scope>NUCLEOTIDE SEQUENCE [LARGE SCALE GENOMIC DNA]</scope>
    <source>
        <strain evidence="3 5">DSM 41481</strain>
    </source>
</reference>
<organism evidence="3 5">
    <name type="scientific">Streptomyces antibioticus</name>
    <dbReference type="NCBI Taxonomy" id="1890"/>
    <lineage>
        <taxon>Bacteria</taxon>
        <taxon>Bacillati</taxon>
        <taxon>Actinomycetota</taxon>
        <taxon>Actinomycetes</taxon>
        <taxon>Kitasatosporales</taxon>
        <taxon>Streptomycetaceae</taxon>
        <taxon>Streptomyces</taxon>
    </lineage>
</organism>
<evidence type="ECO:0000313" key="5">
    <source>
        <dbReference type="Proteomes" id="UP000502504"/>
    </source>
</evidence>
<dbReference type="InterPro" id="IPR036361">
    <property type="entry name" value="SAP_dom_sf"/>
</dbReference>
<dbReference type="RefSeq" id="WP_078635987.1">
    <property type="nucleotide sequence ID" value="NZ_CM007717.1"/>
</dbReference>
<name>A0AAE7CND8_STRAT</name>
<dbReference type="SUPFAM" id="SSF68906">
    <property type="entry name" value="SAP domain"/>
    <property type="match status" value="1"/>
</dbReference>
<evidence type="ECO:0000259" key="1">
    <source>
        <dbReference type="PROSITE" id="PS50800"/>
    </source>
</evidence>
<keyword evidence="4" id="KW-1185">Reference proteome</keyword>
<evidence type="ECO:0000313" key="3">
    <source>
        <dbReference type="EMBL" id="QIT47630.1"/>
    </source>
</evidence>
<evidence type="ECO:0000313" key="2">
    <source>
        <dbReference type="EMBL" id="OOQ47309.1"/>
    </source>
</evidence>
<dbReference type="EMBL" id="LHQL01000014">
    <property type="protein sequence ID" value="OOQ47309.1"/>
    <property type="molecule type" value="Genomic_DNA"/>
</dbReference>
<gene>
    <name evidence="2" type="ORF">AFM16_31715</name>
    <name evidence="3" type="ORF">HCX60_32265</name>
</gene>
<dbReference type="EMBL" id="CP050692">
    <property type="protein sequence ID" value="QIT47630.1"/>
    <property type="molecule type" value="Genomic_DNA"/>
</dbReference>
<dbReference type="PROSITE" id="PS50800">
    <property type="entry name" value="SAP"/>
    <property type="match status" value="1"/>
</dbReference>
<sequence length="121" mass="13065">MDYEQMSVQELREACQARGLGTARSRADLIQRLTGHDARRGPEDTVQAPISSPESVIPASFTTTFPAEPDGPDEETHLAHRQATIQAAAAAGLVPRGDARRAATRDGVWVYEVSVRRGVPS</sequence>
<dbReference type="Proteomes" id="UP000502504">
    <property type="component" value="Chromosome"/>
</dbReference>
<dbReference type="Gene3D" id="1.10.720.30">
    <property type="entry name" value="SAP domain"/>
    <property type="match status" value="1"/>
</dbReference>
<protein>
    <submittedName>
        <fullName evidence="3">SAP domain-containing protein</fullName>
    </submittedName>
</protein>
<evidence type="ECO:0000313" key="4">
    <source>
        <dbReference type="Proteomes" id="UP000190306"/>
    </source>
</evidence>
<reference evidence="2 4" key="1">
    <citation type="submission" date="2015-07" db="EMBL/GenBank/DDBJ databases">
        <title>Draft Genome Sequence of Streptomyces antibioticus, IMRU 3720 reveals insights in the evolution of actinomycin biosynthetic gene clusters in Streptomyces.</title>
        <authorList>
            <person name="Crnovcic I."/>
            <person name="Ruckert C."/>
            <person name="Kalinowksi J."/>
            <person name="Keller U."/>
        </authorList>
    </citation>
    <scope>NUCLEOTIDE SEQUENCE [LARGE SCALE GENOMIC DNA]</scope>
    <source>
        <strain evidence="2 4">DSM 41481</strain>
    </source>
</reference>
<dbReference type="AlphaFoldDB" id="A0AAE7CND8"/>
<dbReference type="InterPro" id="IPR003034">
    <property type="entry name" value="SAP_dom"/>
</dbReference>
<proteinExistence type="predicted"/>
<accession>A0AAE7CND8</accession>